<dbReference type="GeneID" id="14652328"/>
<dbReference type="SUPFAM" id="SSF47384">
    <property type="entry name" value="Homodimeric domain of signal transducing histidine kinase"/>
    <property type="match status" value="1"/>
</dbReference>
<dbReference type="EC" id="2.7.13.3" evidence="3"/>
<evidence type="ECO:0000256" key="8">
    <source>
        <dbReference type="ARBA" id="ARBA00022840"/>
    </source>
</evidence>
<feature type="transmembrane region" description="Helical" evidence="12">
    <location>
        <begin position="47"/>
        <end position="69"/>
    </location>
</feature>
<dbReference type="PROSITE" id="PS50112">
    <property type="entry name" value="PAS"/>
    <property type="match status" value="1"/>
</dbReference>
<evidence type="ECO:0000256" key="11">
    <source>
        <dbReference type="ARBA" id="ARBA00023136"/>
    </source>
</evidence>
<dbReference type="SUPFAM" id="SSF55785">
    <property type="entry name" value="PYP-like sensor domain (PAS domain)"/>
    <property type="match status" value="1"/>
</dbReference>
<feature type="transmembrane region" description="Helical" evidence="12">
    <location>
        <begin position="153"/>
        <end position="180"/>
    </location>
</feature>
<dbReference type="OrthoDB" id="3369at2157"/>
<dbReference type="CDD" id="cd16936">
    <property type="entry name" value="HATPase_RsbW-like"/>
    <property type="match status" value="1"/>
</dbReference>
<feature type="domain" description="PAS" evidence="14">
    <location>
        <begin position="248"/>
        <end position="289"/>
    </location>
</feature>
<dbReference type="GO" id="GO:0007234">
    <property type="term" value="P:osmosensory signaling via phosphorelay pathway"/>
    <property type="evidence" value="ECO:0007669"/>
    <property type="project" value="TreeGrafter"/>
</dbReference>
<dbReference type="InterPro" id="IPR003594">
    <property type="entry name" value="HATPase_dom"/>
</dbReference>
<proteinExistence type="predicted"/>
<keyword evidence="4 15" id="KW-0808">Transferase</keyword>
<dbReference type="PANTHER" id="PTHR42878">
    <property type="entry name" value="TWO-COMPONENT HISTIDINE KINASE"/>
    <property type="match status" value="1"/>
</dbReference>
<evidence type="ECO:0000256" key="4">
    <source>
        <dbReference type="ARBA" id="ARBA00022679"/>
    </source>
</evidence>
<accession>M1XSS3</accession>
<dbReference type="InterPro" id="IPR003661">
    <property type="entry name" value="HisK_dim/P_dom"/>
</dbReference>
<evidence type="ECO:0000259" key="14">
    <source>
        <dbReference type="PROSITE" id="PS50112"/>
    </source>
</evidence>
<dbReference type="InterPro" id="IPR050351">
    <property type="entry name" value="BphY/WalK/GraS-like"/>
</dbReference>
<dbReference type="PANTHER" id="PTHR42878:SF7">
    <property type="entry name" value="SENSOR HISTIDINE KINASE GLRK"/>
    <property type="match status" value="1"/>
</dbReference>
<protein>
    <recommendedName>
        <fullName evidence="3">histidine kinase</fullName>
        <ecNumber evidence="3">2.7.13.3</ecNumber>
    </recommendedName>
</protein>
<dbReference type="RefSeq" id="WP_015410150.1">
    <property type="nucleotide sequence ID" value="NC_020388.1"/>
</dbReference>
<dbReference type="AlphaFoldDB" id="M1XSS3"/>
<dbReference type="eggNOG" id="arCOG02327">
    <property type="taxonomic scope" value="Archaea"/>
</dbReference>
<sequence length="570" mass="60942">MIGRYLLAVSTPDLLSLLVVGSLLPAFGSISLAAYLRRHRGKPGANWFMVSLVAVALFCGFYGGSLLVFDPGVRATLELFTFVSVCCIGPPFLAFGLEYTGRSGVVRNPLYGVVVAVPVLTLLLAATNGRYGLLWTGFRLDPTFGAATVRYAVGPWGLFAALFSLGTAGIGTLLLVGTILNYGPLYRREATAVVLSTVPPSVGGLVWLFELGPVPQLNLTPVLILPHVALDAYAFVGTHMFETNPATQRAAERSALDDLNDPLLIVDPNEQVVNLNERAGQLFGVSATESLPIALAELIGSDLDTVRTEGELELPGRAGGTFAASYTSLDDTRDDPVGGTLVLYDITEERQREQQLAVLNRVLRHNLRNEMTVIRGHADAIESGVDDEGVAAQAGAIVEAGDRLLSIGEKVRAFDQIQEGEQRRRSVPVAELLDSVEGDVHAAYPDAVLERTLEPPAVGVQTDPELLELILSNLVENAAEHAETSGPTVEIHVRAADDGRTVFEVRDRNPPIPEIETASLAAGDETPLQHGRGIGLWIVNWCVTALNGEVRFDYNDGNVVTVVLPDSGSA</sequence>
<dbReference type="SUPFAM" id="SSF55874">
    <property type="entry name" value="ATPase domain of HSP90 chaperone/DNA topoisomerase II/histidine kinase"/>
    <property type="match status" value="1"/>
</dbReference>
<comment type="subcellular location">
    <subcellularLocation>
        <location evidence="2">Membrane</location>
        <topology evidence="2">Multi-pass membrane protein</topology>
    </subcellularLocation>
</comment>
<dbReference type="InterPro" id="IPR036097">
    <property type="entry name" value="HisK_dim/P_sf"/>
</dbReference>
<keyword evidence="7 15" id="KW-0418">Kinase</keyword>
<dbReference type="Pfam" id="PF16927">
    <property type="entry name" value="HisKA_7TM"/>
    <property type="match status" value="1"/>
</dbReference>
<dbReference type="STRING" id="268739.Nmlp_3273"/>
<dbReference type="InterPro" id="IPR005467">
    <property type="entry name" value="His_kinase_dom"/>
</dbReference>
<evidence type="ECO:0000256" key="7">
    <source>
        <dbReference type="ARBA" id="ARBA00022777"/>
    </source>
</evidence>
<dbReference type="PROSITE" id="PS50109">
    <property type="entry name" value="HIS_KIN"/>
    <property type="match status" value="1"/>
</dbReference>
<keyword evidence="9 12" id="KW-1133">Transmembrane helix</keyword>
<dbReference type="GO" id="GO:0030295">
    <property type="term" value="F:protein kinase activator activity"/>
    <property type="evidence" value="ECO:0007669"/>
    <property type="project" value="TreeGrafter"/>
</dbReference>
<dbReference type="KEGG" id="nmo:Nmlp_3273"/>
<evidence type="ECO:0000259" key="13">
    <source>
        <dbReference type="PROSITE" id="PS50109"/>
    </source>
</evidence>
<dbReference type="GO" id="GO:0005524">
    <property type="term" value="F:ATP binding"/>
    <property type="evidence" value="ECO:0007669"/>
    <property type="project" value="UniProtKB-KW"/>
</dbReference>
<name>M1XSS3_NATM8</name>
<dbReference type="InterPro" id="IPR036890">
    <property type="entry name" value="HATPase_C_sf"/>
</dbReference>
<dbReference type="GO" id="GO:0016020">
    <property type="term" value="C:membrane"/>
    <property type="evidence" value="ECO:0007669"/>
    <property type="project" value="UniProtKB-SubCell"/>
</dbReference>
<keyword evidence="5 12" id="KW-0812">Transmembrane</keyword>
<keyword evidence="16" id="KW-1185">Reference proteome</keyword>
<feature type="transmembrane region" description="Helical" evidence="12">
    <location>
        <begin position="75"/>
        <end position="97"/>
    </location>
</feature>
<dbReference type="Gene3D" id="3.30.565.10">
    <property type="entry name" value="Histidine kinase-like ATPase, C-terminal domain"/>
    <property type="match status" value="1"/>
</dbReference>
<evidence type="ECO:0000256" key="10">
    <source>
        <dbReference type="ARBA" id="ARBA00023012"/>
    </source>
</evidence>
<keyword evidence="10" id="KW-0902">Two-component regulatory system</keyword>
<organism evidence="15 16">
    <name type="scientific">Natronomonas moolapensis (strain DSM 18674 / CECT 7526 / JCM 14361 / 8.8.11)</name>
    <dbReference type="NCBI Taxonomy" id="268739"/>
    <lineage>
        <taxon>Archaea</taxon>
        <taxon>Methanobacteriati</taxon>
        <taxon>Methanobacteriota</taxon>
        <taxon>Stenosarchaea group</taxon>
        <taxon>Halobacteria</taxon>
        <taxon>Halobacteriales</taxon>
        <taxon>Natronomonadaceae</taxon>
        <taxon>Natronomonas</taxon>
    </lineage>
</organism>
<evidence type="ECO:0000256" key="6">
    <source>
        <dbReference type="ARBA" id="ARBA00022741"/>
    </source>
</evidence>
<dbReference type="InterPro" id="IPR031621">
    <property type="entry name" value="HisKA_7TM"/>
</dbReference>
<evidence type="ECO:0000313" key="16">
    <source>
        <dbReference type="Proteomes" id="UP000011867"/>
    </source>
</evidence>
<dbReference type="InterPro" id="IPR000014">
    <property type="entry name" value="PAS"/>
</dbReference>
<reference evidence="15 16" key="1">
    <citation type="journal article" date="2013" name="Genome Announc.">
        <title>Genome of the haloarchaeon Natronomonas moolapensis, a neutrophilic member of a previously haloalkaliphilic genus.</title>
        <authorList>
            <person name="Dyall-Smith M.L."/>
            <person name="Pfeiffer F."/>
            <person name="Oberwinkler T."/>
            <person name="Klee K."/>
            <person name="Rampp M."/>
            <person name="Palm P."/>
            <person name="Gross K."/>
            <person name="Schuster S.C."/>
            <person name="Oesterhelt D."/>
        </authorList>
    </citation>
    <scope>NUCLEOTIDE SEQUENCE [LARGE SCALE GENOMIC DNA]</scope>
    <source>
        <strain evidence="16">DSM 18674 / JCM 14361 / 8.8.11</strain>
    </source>
</reference>
<keyword evidence="8" id="KW-0067">ATP-binding</keyword>
<evidence type="ECO:0000256" key="9">
    <source>
        <dbReference type="ARBA" id="ARBA00022989"/>
    </source>
</evidence>
<evidence type="ECO:0000313" key="15">
    <source>
        <dbReference type="EMBL" id="CCQ37407.1"/>
    </source>
</evidence>
<feature type="transmembrane region" description="Helical" evidence="12">
    <location>
        <begin position="192"/>
        <end position="209"/>
    </location>
</feature>
<dbReference type="SMART" id="SM00387">
    <property type="entry name" value="HATPase_c"/>
    <property type="match status" value="1"/>
</dbReference>
<dbReference type="CDD" id="cd00130">
    <property type="entry name" value="PAS"/>
    <property type="match status" value="1"/>
</dbReference>
<dbReference type="Proteomes" id="UP000011867">
    <property type="component" value="Chromosome"/>
</dbReference>
<evidence type="ECO:0000256" key="12">
    <source>
        <dbReference type="SAM" id="Phobius"/>
    </source>
</evidence>
<dbReference type="GO" id="GO:0000155">
    <property type="term" value="F:phosphorelay sensor kinase activity"/>
    <property type="evidence" value="ECO:0007669"/>
    <property type="project" value="InterPro"/>
</dbReference>
<gene>
    <name evidence="15" type="ordered locus">Nmlp_3273</name>
</gene>
<feature type="transmembrane region" description="Helical" evidence="12">
    <location>
        <begin position="109"/>
        <end position="133"/>
    </location>
</feature>
<dbReference type="Pfam" id="PF02518">
    <property type="entry name" value="HATPase_c"/>
    <property type="match status" value="1"/>
</dbReference>
<evidence type="ECO:0000256" key="5">
    <source>
        <dbReference type="ARBA" id="ARBA00022692"/>
    </source>
</evidence>
<dbReference type="CDD" id="cd00082">
    <property type="entry name" value="HisKA"/>
    <property type="match status" value="1"/>
</dbReference>
<keyword evidence="11 12" id="KW-0472">Membrane</keyword>
<evidence type="ECO:0000256" key="3">
    <source>
        <dbReference type="ARBA" id="ARBA00012438"/>
    </source>
</evidence>
<dbReference type="Gene3D" id="3.30.450.20">
    <property type="entry name" value="PAS domain"/>
    <property type="match status" value="1"/>
</dbReference>
<evidence type="ECO:0000256" key="1">
    <source>
        <dbReference type="ARBA" id="ARBA00000085"/>
    </source>
</evidence>
<feature type="domain" description="Histidine kinase" evidence="13">
    <location>
        <begin position="362"/>
        <end position="568"/>
    </location>
</feature>
<dbReference type="EMBL" id="HF582854">
    <property type="protein sequence ID" value="CCQ37407.1"/>
    <property type="molecule type" value="Genomic_DNA"/>
</dbReference>
<keyword evidence="6" id="KW-0547">Nucleotide-binding</keyword>
<comment type="catalytic activity">
    <reaction evidence="1">
        <text>ATP + protein L-histidine = ADP + protein N-phospho-L-histidine.</text>
        <dbReference type="EC" id="2.7.13.3"/>
    </reaction>
</comment>
<evidence type="ECO:0000256" key="2">
    <source>
        <dbReference type="ARBA" id="ARBA00004141"/>
    </source>
</evidence>
<dbReference type="HOGENOM" id="CLU_000445_114_58_2"/>
<feature type="transmembrane region" description="Helical" evidence="12">
    <location>
        <begin position="14"/>
        <end position="35"/>
    </location>
</feature>
<dbReference type="GO" id="GO:0000156">
    <property type="term" value="F:phosphorelay response regulator activity"/>
    <property type="evidence" value="ECO:0007669"/>
    <property type="project" value="TreeGrafter"/>
</dbReference>
<dbReference type="InterPro" id="IPR035965">
    <property type="entry name" value="PAS-like_dom_sf"/>
</dbReference>